<dbReference type="RefSeq" id="WP_013347005.1">
    <property type="nucleotide sequence ID" value="NC_014541.1"/>
</dbReference>
<gene>
    <name evidence="3" type="ordered locus">Fbal_3502</name>
</gene>
<dbReference type="Pfam" id="PF13855">
    <property type="entry name" value="LRR_8"/>
    <property type="match status" value="1"/>
</dbReference>
<dbReference type="HOGENOM" id="CLU_333962_0_0_6"/>
<dbReference type="InterPro" id="IPR003591">
    <property type="entry name" value="Leu-rich_rpt_typical-subtyp"/>
</dbReference>
<dbReference type="KEGG" id="fbl:Fbal_3502"/>
<evidence type="ECO:0000313" key="3">
    <source>
        <dbReference type="EMBL" id="ADN77699.1"/>
    </source>
</evidence>
<dbReference type="SMART" id="SM00369">
    <property type="entry name" value="LRR_TYP"/>
    <property type="match status" value="3"/>
</dbReference>
<dbReference type="GeneID" id="67183710"/>
<dbReference type="EMBL" id="CP002209">
    <property type="protein sequence ID" value="ADN77699.1"/>
    <property type="molecule type" value="Genomic_DNA"/>
</dbReference>
<keyword evidence="2" id="KW-0677">Repeat</keyword>
<proteinExistence type="predicted"/>
<reference evidence="3 4" key="1">
    <citation type="journal article" date="2010" name="Stand. Genomic Sci.">
        <title>Complete genome sequence of Ferrimonas balearica type strain (PAT).</title>
        <authorList>
            <person name="Nolan M."/>
            <person name="Sikorski J."/>
            <person name="Davenport K."/>
            <person name="Lucas S."/>
            <person name="Glavina Del Rio T."/>
            <person name="Tice H."/>
            <person name="Cheng J."/>
            <person name="Goodwin L."/>
            <person name="Pitluck S."/>
            <person name="Liolios K."/>
            <person name="Ivanova N."/>
            <person name="Mavromatis K."/>
            <person name="Ovchinnikova G."/>
            <person name="Pati A."/>
            <person name="Chen A."/>
            <person name="Palaniappan K."/>
            <person name="Land M."/>
            <person name="Hauser L."/>
            <person name="Chang Y."/>
            <person name="Jeffries C."/>
            <person name="Tapia R."/>
            <person name="Brettin T."/>
            <person name="Detter J."/>
            <person name="Han C."/>
            <person name="Yasawong M."/>
            <person name="Rohde M."/>
            <person name="Tindall B."/>
            <person name="Goker M."/>
            <person name="Woyke T."/>
            <person name="Bristow J."/>
            <person name="Eisen J."/>
            <person name="Markowitz V."/>
            <person name="Hugenholtz P."/>
            <person name="Kyrpides N."/>
            <person name="Klenk H."/>
            <person name="Lapidus A."/>
        </authorList>
    </citation>
    <scope>NUCLEOTIDE SEQUENCE [LARGE SCALE GENOMIC DNA]</scope>
    <source>
        <strain evidence="4">DSM 9799 / CCM 4581 / KCTC 23876 / PAT</strain>
    </source>
</reference>
<keyword evidence="1" id="KW-0433">Leucine-rich repeat</keyword>
<dbReference type="InterPro" id="IPR050216">
    <property type="entry name" value="LRR_domain-containing"/>
</dbReference>
<protein>
    <submittedName>
        <fullName evidence="3">Leucine-rich repeat protein</fullName>
    </submittedName>
</protein>
<dbReference type="Proteomes" id="UP000006683">
    <property type="component" value="Chromosome"/>
</dbReference>
<name>E1SN41_FERBD</name>
<evidence type="ECO:0000256" key="1">
    <source>
        <dbReference type="ARBA" id="ARBA00022614"/>
    </source>
</evidence>
<dbReference type="SUPFAM" id="SSF52047">
    <property type="entry name" value="RNI-like"/>
    <property type="match status" value="1"/>
</dbReference>
<dbReference type="PANTHER" id="PTHR48051:SF46">
    <property type="entry name" value="LEUCINE RICH REPEAT-CONTAINING DOMAIN PROTEIN"/>
    <property type="match status" value="1"/>
</dbReference>
<dbReference type="OrthoDB" id="8532199at2"/>
<dbReference type="SUPFAM" id="SSF52058">
    <property type="entry name" value="L domain-like"/>
    <property type="match status" value="1"/>
</dbReference>
<evidence type="ECO:0000313" key="4">
    <source>
        <dbReference type="Proteomes" id="UP000006683"/>
    </source>
</evidence>
<dbReference type="AlphaFoldDB" id="E1SN41"/>
<dbReference type="InterPro" id="IPR032675">
    <property type="entry name" value="LRR_dom_sf"/>
</dbReference>
<dbReference type="GO" id="GO:0005737">
    <property type="term" value="C:cytoplasm"/>
    <property type="evidence" value="ECO:0007669"/>
    <property type="project" value="TreeGrafter"/>
</dbReference>
<accession>E1SN41</accession>
<keyword evidence="4" id="KW-1185">Reference proteome</keyword>
<evidence type="ECO:0000256" key="2">
    <source>
        <dbReference type="ARBA" id="ARBA00022737"/>
    </source>
</evidence>
<dbReference type="PANTHER" id="PTHR48051">
    <property type="match status" value="1"/>
</dbReference>
<dbReference type="Gene3D" id="3.80.10.10">
    <property type="entry name" value="Ribonuclease Inhibitor"/>
    <property type="match status" value="3"/>
</dbReference>
<organism evidence="3 4">
    <name type="scientific">Ferrimonas balearica (strain DSM 9799 / CCM 4581 / KCTC 23876 / PAT)</name>
    <dbReference type="NCBI Taxonomy" id="550540"/>
    <lineage>
        <taxon>Bacteria</taxon>
        <taxon>Pseudomonadati</taxon>
        <taxon>Pseudomonadota</taxon>
        <taxon>Gammaproteobacteria</taxon>
        <taxon>Alteromonadales</taxon>
        <taxon>Ferrimonadaceae</taxon>
        <taxon>Ferrimonas</taxon>
    </lineage>
</organism>
<dbReference type="InterPro" id="IPR001611">
    <property type="entry name" value="Leu-rich_rpt"/>
</dbReference>
<dbReference type="eggNOG" id="COG4886">
    <property type="taxonomic scope" value="Bacteria"/>
</dbReference>
<sequence>MRTLKIYDDLESYLKTIHPDVTELIYDCDDPIPSWQALATAFPNATQIRFSDMGHIGITRLINHDFFDAFPRLHGLFIGNNRRSPITTDLSDVNPAHLTELRQLELGRCRTGDFDLFGNLPKLESLTVLADDKQVHLHTGPDCVLTKVCMAFGPRVRAIDIDLASSPVVELALGHNNRHYPTEAKKVVIDRLALPNHLHTLLLNLNTQTPLPARLLGDNQKLDKLEMRLAVPGFSADTLSDLSEVGKIHFLMEGKTAPLSAGFFAGLRQVDELEIRFEDTPIEGPLLPANMSLRQLTYFNASGHLSDTDALVLPDLDVACMFGLKADQLGWLAHSPMLQRLSLYLDKHPLTDLPSLPNLKHLVLRGTEMAQLPATVRSNSNLETLALLWFRISELGDLSAMTGLKELWLSPVQDKQSNLPPLDGLTHLPQLEELRLDIELKRFDPDWLKLAPGARLMVRAERFEALFDILRASHLDNATVHQYLDQLIAVQKPAQLPAMPADFHLVMMEAKHNRFKAQHKTWLRSVAQDSEQQRPFGADSVLFVCGRSAFKASELKAQAETIGFTLSKTLNDSVTHVLVGTAPKAVAKLDPERHALIDDTTLQQCFTAEAPKFLQQETSNVMADSVMAMLNSPDEASHKVAAQMLEQGGVTEPMLMPLFLILKTTADNELRKQIKNLLAGHGDDAFQLAVNDRILFHTCRGPDRLGREQSQGSMVKKLKGQRRKWGDALCNDFAKAYYDRFGEGLMYLMMQRDTCPHREAILDTLVEGECLNWHRGAGFGPVLERADEKLRTDLHWHPQYCFNRNADLGSAVTYIPEGMAQRHDIRELNLSVCLLDSLPKGSAQFTGLRRLNLSFNAFEKLPASLANFAELEELDLSYNHFSAFPAVLLKLKNLKRLDLRRATRVDYTEGYNRHYRKLAVPQAFRDALPHCEILEDA</sequence>
<dbReference type="STRING" id="550540.Fbal_3502"/>